<keyword evidence="5 16" id="KW-0328">Glycosyltransferase</keyword>
<dbReference type="PANTHER" id="PTHR30474">
    <property type="entry name" value="CELL CYCLE PROTEIN"/>
    <property type="match status" value="1"/>
</dbReference>
<feature type="transmembrane region" description="Helical" evidence="16">
    <location>
        <begin position="333"/>
        <end position="351"/>
    </location>
</feature>
<dbReference type="GO" id="GO:0009252">
    <property type="term" value="P:peptidoglycan biosynthetic process"/>
    <property type="evidence" value="ECO:0007669"/>
    <property type="project" value="UniProtKB-UniRule"/>
</dbReference>
<dbReference type="InterPro" id="IPR001182">
    <property type="entry name" value="FtsW/RodA"/>
</dbReference>
<keyword evidence="9 16" id="KW-0573">Peptidoglycan synthesis</keyword>
<dbReference type="EMBL" id="CBTK010000068">
    <property type="protein sequence ID" value="CDH44266.1"/>
    <property type="molecule type" value="Genomic_DNA"/>
</dbReference>
<dbReference type="Pfam" id="PF01098">
    <property type="entry name" value="FTSW_RODA_SPOVE"/>
    <property type="match status" value="1"/>
</dbReference>
<comment type="pathway">
    <text evidence="2 16">Cell wall biogenesis; peptidoglycan biosynthesis.</text>
</comment>
<feature type="transmembrane region" description="Helical" evidence="16">
    <location>
        <begin position="33"/>
        <end position="53"/>
    </location>
</feature>
<evidence type="ECO:0000256" key="5">
    <source>
        <dbReference type="ARBA" id="ARBA00022676"/>
    </source>
</evidence>
<evidence type="ECO:0000256" key="16">
    <source>
        <dbReference type="HAMAP-Rule" id="MF_00913"/>
    </source>
</evidence>
<evidence type="ECO:0000256" key="10">
    <source>
        <dbReference type="ARBA" id="ARBA00022989"/>
    </source>
</evidence>
<feature type="transmembrane region" description="Helical" evidence="16">
    <location>
        <begin position="191"/>
        <end position="210"/>
    </location>
</feature>
<comment type="catalytic activity">
    <reaction evidence="15 16">
        <text>[GlcNAc-(1-&gt;4)-Mur2Ac(oyl-L-Ala-gamma-D-Glu-L-Lys-D-Ala-D-Ala)](n)-di-trans,octa-cis-undecaprenyl diphosphate + beta-D-GlcNAc-(1-&gt;4)-Mur2Ac(oyl-L-Ala-gamma-D-Glu-L-Lys-D-Ala-D-Ala)-di-trans,octa-cis-undecaprenyl diphosphate = [GlcNAc-(1-&gt;4)-Mur2Ac(oyl-L-Ala-gamma-D-Glu-L-Lys-D-Ala-D-Ala)](n+1)-di-trans,octa-cis-undecaprenyl diphosphate + di-trans,octa-cis-undecaprenyl diphosphate + H(+)</text>
        <dbReference type="Rhea" id="RHEA:23708"/>
        <dbReference type="Rhea" id="RHEA-COMP:9602"/>
        <dbReference type="Rhea" id="RHEA-COMP:9603"/>
        <dbReference type="ChEBI" id="CHEBI:15378"/>
        <dbReference type="ChEBI" id="CHEBI:58405"/>
        <dbReference type="ChEBI" id="CHEBI:60033"/>
        <dbReference type="ChEBI" id="CHEBI:78435"/>
        <dbReference type="EC" id="2.4.99.28"/>
    </reaction>
</comment>
<evidence type="ECO:0000256" key="8">
    <source>
        <dbReference type="ARBA" id="ARBA00022960"/>
    </source>
</evidence>
<keyword evidence="6 16" id="KW-0808">Transferase</keyword>
<dbReference type="GO" id="GO:0008360">
    <property type="term" value="P:regulation of cell shape"/>
    <property type="evidence" value="ECO:0007669"/>
    <property type="project" value="UniProtKB-KW"/>
</dbReference>
<keyword evidence="11 16" id="KW-0472">Membrane</keyword>
<keyword evidence="8 16" id="KW-0133">Cell shape</keyword>
<dbReference type="InterPro" id="IPR013437">
    <property type="entry name" value="FtsW"/>
</dbReference>
<gene>
    <name evidence="16 17" type="primary">ftsW</name>
    <name evidence="17" type="ORF">BN874_160022</name>
</gene>
<dbReference type="NCBIfam" id="TIGR02614">
    <property type="entry name" value="ftsW"/>
    <property type="match status" value="1"/>
</dbReference>
<keyword evidence="18" id="KW-1185">Reference proteome</keyword>
<keyword evidence="12 16" id="KW-0131">Cell cycle</keyword>
<comment type="caution">
    <text evidence="17">The sequence shown here is derived from an EMBL/GenBank/DDBJ whole genome shotgun (WGS) entry which is preliminary data.</text>
</comment>
<dbReference type="PANTHER" id="PTHR30474:SF2">
    <property type="entry name" value="PEPTIDOGLYCAN GLYCOSYLTRANSFERASE FTSW-RELATED"/>
    <property type="match status" value="1"/>
</dbReference>
<evidence type="ECO:0000313" key="17">
    <source>
        <dbReference type="EMBL" id="CDH44266.1"/>
    </source>
</evidence>
<feature type="transmembrane region" description="Helical" evidence="16">
    <location>
        <begin position="164"/>
        <end position="185"/>
    </location>
</feature>
<dbReference type="GO" id="GO:0071555">
    <property type="term" value="P:cell wall organization"/>
    <property type="evidence" value="ECO:0007669"/>
    <property type="project" value="UniProtKB-KW"/>
</dbReference>
<accession>A0A7U7GA28</accession>
<keyword evidence="7 16" id="KW-0812">Transmembrane</keyword>
<sequence length="402" mass="43357">MLNAAATTAIPAKHDKLPRAGEGRSTLPFPDPWVLIPALLLLTLGLLMVASASMPTADAKTGQPFYFLFRQGAYVGVGLLAASMVFQVPLARWRRASPLLLLAAFILLTLVLIPGIGKEVNGSMRWINVGPVNVQVSEIAKLFALIYVAGYLKRHGAELQTADFRTSALALFRPMVVLAVLAVLLLLEPDFGSVVVLMAAALGMIFLAGVNLWQFGALQIGTVSAMAVLLWSSPYRRARLISFLDPWADPQASGYQLTQSLIAIGRGELFGVGLGESVQKLFYLPEAYTDFLFAVLAEELGLAGILTVIALFMTLVWRAFLIGQRAERLDLKFSAWLAYGIGLWFGIQALFNMGVNMGALPTKGLTLPLMSYGGSSVVVMCMTLAVLLRIDVETRAGGVHDE</sequence>
<feature type="transmembrane region" description="Helical" evidence="16">
    <location>
        <begin position="65"/>
        <end position="86"/>
    </location>
</feature>
<name>A0A7U7GA28_9GAMM</name>
<feature type="transmembrane region" description="Helical" evidence="16">
    <location>
        <begin position="300"/>
        <end position="321"/>
    </location>
</feature>
<dbReference type="GO" id="GO:0032153">
    <property type="term" value="C:cell division site"/>
    <property type="evidence" value="ECO:0007669"/>
    <property type="project" value="UniProtKB-UniRule"/>
</dbReference>
<comment type="subcellular location">
    <subcellularLocation>
        <location evidence="16">Cell inner membrane</location>
        <topology evidence="16">Multi-pass membrane protein</topology>
    </subcellularLocation>
    <subcellularLocation>
        <location evidence="1">Cell membrane</location>
        <topology evidence="1">Multi-pass membrane protein</topology>
    </subcellularLocation>
    <text evidence="16">Localizes to the division septum.</text>
</comment>
<evidence type="ECO:0000256" key="14">
    <source>
        <dbReference type="ARBA" id="ARBA00038053"/>
    </source>
</evidence>
<dbReference type="Proteomes" id="UP000019184">
    <property type="component" value="Unassembled WGS sequence"/>
</dbReference>
<dbReference type="GO" id="GO:0015648">
    <property type="term" value="F:lipid-linked peptidoglycan transporter activity"/>
    <property type="evidence" value="ECO:0007669"/>
    <property type="project" value="TreeGrafter"/>
</dbReference>
<evidence type="ECO:0000256" key="2">
    <source>
        <dbReference type="ARBA" id="ARBA00004752"/>
    </source>
</evidence>
<evidence type="ECO:0000256" key="1">
    <source>
        <dbReference type="ARBA" id="ARBA00004651"/>
    </source>
</evidence>
<keyword evidence="16" id="KW-0997">Cell inner membrane</keyword>
<dbReference type="EC" id="2.4.99.28" evidence="16"/>
<proteinExistence type="inferred from homology"/>
<evidence type="ECO:0000256" key="13">
    <source>
        <dbReference type="ARBA" id="ARBA00023316"/>
    </source>
</evidence>
<keyword evidence="3 16" id="KW-1003">Cell membrane</keyword>
<dbReference type="PROSITE" id="PS00428">
    <property type="entry name" value="FTSW_RODA_SPOVE"/>
    <property type="match status" value="1"/>
</dbReference>
<dbReference type="HAMAP" id="MF_00913">
    <property type="entry name" value="PGT_FtsW_proteobact"/>
    <property type="match status" value="1"/>
</dbReference>
<evidence type="ECO:0000256" key="6">
    <source>
        <dbReference type="ARBA" id="ARBA00022679"/>
    </source>
</evidence>
<dbReference type="OrthoDB" id="9768187at2"/>
<evidence type="ECO:0000256" key="12">
    <source>
        <dbReference type="ARBA" id="ARBA00023306"/>
    </source>
</evidence>
<evidence type="ECO:0000256" key="3">
    <source>
        <dbReference type="ARBA" id="ARBA00022475"/>
    </source>
</evidence>
<dbReference type="GO" id="GO:0005886">
    <property type="term" value="C:plasma membrane"/>
    <property type="evidence" value="ECO:0007669"/>
    <property type="project" value="UniProtKB-SubCell"/>
</dbReference>
<protein>
    <recommendedName>
        <fullName evidence="16">Probable peptidoglycan glycosyltransferase FtsW</fullName>
        <shortName evidence="16">PGT</shortName>
        <ecNumber evidence="16">2.4.99.28</ecNumber>
    </recommendedName>
    <alternativeName>
        <fullName evidence="16">Cell division protein FtsW</fullName>
    </alternativeName>
    <alternativeName>
        <fullName evidence="16">Cell wall polymerase</fullName>
    </alternativeName>
    <alternativeName>
        <fullName evidence="16">Peptidoglycan polymerase</fullName>
        <shortName evidence="16">PG polymerase</shortName>
    </alternativeName>
</protein>
<evidence type="ECO:0000256" key="4">
    <source>
        <dbReference type="ARBA" id="ARBA00022618"/>
    </source>
</evidence>
<dbReference type="RefSeq" id="WP_081756172.1">
    <property type="nucleotide sequence ID" value="NZ_CBTK010000068.1"/>
</dbReference>
<feature type="transmembrane region" description="Helical" evidence="16">
    <location>
        <begin position="98"/>
        <end position="116"/>
    </location>
</feature>
<feature type="transmembrane region" description="Helical" evidence="16">
    <location>
        <begin position="371"/>
        <end position="390"/>
    </location>
</feature>
<evidence type="ECO:0000256" key="11">
    <source>
        <dbReference type="ARBA" id="ARBA00023136"/>
    </source>
</evidence>
<dbReference type="GO" id="GO:0008955">
    <property type="term" value="F:peptidoglycan glycosyltransferase activity"/>
    <property type="evidence" value="ECO:0007669"/>
    <property type="project" value="UniProtKB-UniRule"/>
</dbReference>
<dbReference type="UniPathway" id="UPA00219"/>
<evidence type="ECO:0000256" key="7">
    <source>
        <dbReference type="ARBA" id="ARBA00022692"/>
    </source>
</evidence>
<evidence type="ECO:0000256" key="9">
    <source>
        <dbReference type="ARBA" id="ARBA00022984"/>
    </source>
</evidence>
<organism evidence="17 18">
    <name type="scientific">Candidatus Contendobacter odensis Run_B_J11</name>
    <dbReference type="NCBI Taxonomy" id="1400861"/>
    <lineage>
        <taxon>Bacteria</taxon>
        <taxon>Pseudomonadati</taxon>
        <taxon>Pseudomonadota</taxon>
        <taxon>Gammaproteobacteria</taxon>
        <taxon>Candidatus Competibacteraceae</taxon>
        <taxon>Candidatus Contendibacter</taxon>
    </lineage>
</organism>
<dbReference type="GO" id="GO:0043093">
    <property type="term" value="P:FtsZ-dependent cytokinesis"/>
    <property type="evidence" value="ECO:0007669"/>
    <property type="project" value="UniProtKB-UniRule"/>
</dbReference>
<evidence type="ECO:0000256" key="15">
    <source>
        <dbReference type="ARBA" id="ARBA00049902"/>
    </source>
</evidence>
<dbReference type="AlphaFoldDB" id="A0A7U7GA28"/>
<evidence type="ECO:0000313" key="18">
    <source>
        <dbReference type="Proteomes" id="UP000019184"/>
    </source>
</evidence>
<keyword evidence="13 16" id="KW-0961">Cell wall biogenesis/degradation</keyword>
<comment type="function">
    <text evidence="16">Peptidoglycan polymerase that is essential for cell division.</text>
</comment>
<comment type="similarity">
    <text evidence="14 16">Belongs to the SEDS family. FtsW subfamily.</text>
</comment>
<keyword evidence="4 16" id="KW-0132">Cell division</keyword>
<reference evidence="17 18" key="1">
    <citation type="journal article" date="2014" name="ISME J.">
        <title>Candidatus Competibacter-lineage genomes retrieved from metagenomes reveal functional metabolic diversity.</title>
        <authorList>
            <person name="McIlroy S.J."/>
            <person name="Albertsen M."/>
            <person name="Andresen E.K."/>
            <person name="Saunders A.M."/>
            <person name="Kristiansen R."/>
            <person name="Stokholm-Bjerregaard M."/>
            <person name="Nielsen K.L."/>
            <person name="Nielsen P.H."/>
        </authorList>
    </citation>
    <scope>NUCLEOTIDE SEQUENCE [LARGE SCALE GENOMIC DNA]</scope>
    <source>
        <strain evidence="17 18">Run_B_J11</strain>
    </source>
</reference>
<keyword evidence="10 16" id="KW-1133">Transmembrane helix</keyword>
<dbReference type="InterPro" id="IPR018365">
    <property type="entry name" value="Cell_cycle_FtsW-rel_CS"/>
</dbReference>